<evidence type="ECO:0000259" key="4">
    <source>
        <dbReference type="Pfam" id="PF11887"/>
    </source>
</evidence>
<dbReference type="NCBIfam" id="TIGR00996">
    <property type="entry name" value="Mtu_fam_mce"/>
    <property type="match status" value="1"/>
</dbReference>
<evidence type="ECO:0000313" key="5">
    <source>
        <dbReference type="EMBL" id="GAA3203100.1"/>
    </source>
</evidence>
<dbReference type="PANTHER" id="PTHR33371">
    <property type="entry name" value="INTERMEMBRANE PHOSPHOLIPID TRANSPORT SYSTEM BINDING PROTEIN MLAD-RELATED"/>
    <property type="match status" value="1"/>
</dbReference>
<feature type="compositionally biased region" description="Low complexity" evidence="1">
    <location>
        <begin position="346"/>
        <end position="380"/>
    </location>
</feature>
<evidence type="ECO:0000313" key="6">
    <source>
        <dbReference type="Proteomes" id="UP001501237"/>
    </source>
</evidence>
<proteinExistence type="predicted"/>
<dbReference type="Pfam" id="PF02470">
    <property type="entry name" value="MlaD"/>
    <property type="match status" value="1"/>
</dbReference>
<accession>A0ABP6Q4A8</accession>
<name>A0ABP6Q4A8_9ACTN</name>
<protein>
    <recommendedName>
        <fullName evidence="7">Phospholipid/cholesterol/gamma-HCH transport system substrate-binding protein</fullName>
    </recommendedName>
</protein>
<evidence type="ECO:0000256" key="2">
    <source>
        <dbReference type="SAM" id="Phobius"/>
    </source>
</evidence>
<keyword evidence="2" id="KW-0812">Transmembrane</keyword>
<dbReference type="InterPro" id="IPR003399">
    <property type="entry name" value="Mce/MlaD"/>
</dbReference>
<feature type="region of interest" description="Disordered" evidence="1">
    <location>
        <begin position="340"/>
        <end position="380"/>
    </location>
</feature>
<keyword evidence="2" id="KW-1133">Transmembrane helix</keyword>
<comment type="caution">
    <text evidence="5">The sequence shown here is derived from an EMBL/GenBank/DDBJ whole genome shotgun (WGS) entry which is preliminary data.</text>
</comment>
<dbReference type="EMBL" id="BAAAUV010000004">
    <property type="protein sequence ID" value="GAA3203100.1"/>
    <property type="molecule type" value="Genomic_DNA"/>
</dbReference>
<sequence length="428" mass="44876">MNRRVLLNLTVFALLASVVVVWAAFGLFKLKLTDEPYRVTVEFGTSPGLRPGFDAAYLGVRIGTVRAVRLADRKVVVDLEVDHDARVPASATASARRKSAVGEPYVEFEPAPGDQGTGPFLSPGAVVPVERTSRPLSYNDLFGSTLKLLRLLSPQDTRKLVHELAVGWNGRGESLAEILDGADQLTSAFAGHATELDTTYRELAKITHTYAAKRTRLARGLDDLATTTSALADLRHDLAKLRDTAPGTLKDLNGLLDAMPQAGCLLDAVGGALPEVFSTARARDLDRTLAAAPALVKVLNDVSGGTADKPVLRANVVVTLLSPKPAVEFERNQAVPTVPAVPTCDGTARPTARTPGTAAEKAGARPAPATPAASGPTGVAVTNSGGGSALGPSGWLVYLPPILALAVLVKAGSGTLTAFVRNARNRRR</sequence>
<dbReference type="Proteomes" id="UP001501237">
    <property type="component" value="Unassembled WGS sequence"/>
</dbReference>
<keyword evidence="6" id="KW-1185">Reference proteome</keyword>
<dbReference type="Pfam" id="PF11887">
    <property type="entry name" value="Mce4_CUP1"/>
    <property type="match status" value="1"/>
</dbReference>
<organism evidence="5 6">
    <name type="scientific">Actinocorallia longicatena</name>
    <dbReference type="NCBI Taxonomy" id="111803"/>
    <lineage>
        <taxon>Bacteria</taxon>
        <taxon>Bacillati</taxon>
        <taxon>Actinomycetota</taxon>
        <taxon>Actinomycetes</taxon>
        <taxon>Streptosporangiales</taxon>
        <taxon>Thermomonosporaceae</taxon>
        <taxon>Actinocorallia</taxon>
    </lineage>
</organism>
<evidence type="ECO:0000259" key="3">
    <source>
        <dbReference type="Pfam" id="PF02470"/>
    </source>
</evidence>
<dbReference type="RefSeq" id="WP_344824326.1">
    <property type="nucleotide sequence ID" value="NZ_BAAAUV010000004.1"/>
</dbReference>
<dbReference type="InterPro" id="IPR052336">
    <property type="entry name" value="MlaD_Phospholipid_Transporter"/>
</dbReference>
<dbReference type="PANTHER" id="PTHR33371:SF4">
    <property type="entry name" value="INTERMEMBRANE PHOSPHOLIPID TRANSPORT SYSTEM BINDING PROTEIN MLAD"/>
    <property type="match status" value="1"/>
</dbReference>
<gene>
    <name evidence="5" type="ORF">GCM10010468_17020</name>
</gene>
<feature type="domain" description="Mce/MlaD" evidence="3">
    <location>
        <begin position="36"/>
        <end position="110"/>
    </location>
</feature>
<feature type="transmembrane region" description="Helical" evidence="2">
    <location>
        <begin position="395"/>
        <end position="420"/>
    </location>
</feature>
<dbReference type="InterPro" id="IPR005693">
    <property type="entry name" value="Mce"/>
</dbReference>
<evidence type="ECO:0000256" key="1">
    <source>
        <dbReference type="SAM" id="MobiDB-lite"/>
    </source>
</evidence>
<keyword evidence="2" id="KW-0472">Membrane</keyword>
<dbReference type="InterPro" id="IPR024516">
    <property type="entry name" value="Mce_C"/>
</dbReference>
<feature type="domain" description="Mammalian cell entry C-terminal" evidence="4">
    <location>
        <begin position="121"/>
        <end position="332"/>
    </location>
</feature>
<evidence type="ECO:0008006" key="7">
    <source>
        <dbReference type="Google" id="ProtNLM"/>
    </source>
</evidence>
<reference evidence="6" key="1">
    <citation type="journal article" date="2019" name="Int. J. Syst. Evol. Microbiol.">
        <title>The Global Catalogue of Microorganisms (GCM) 10K type strain sequencing project: providing services to taxonomists for standard genome sequencing and annotation.</title>
        <authorList>
            <consortium name="The Broad Institute Genomics Platform"/>
            <consortium name="The Broad Institute Genome Sequencing Center for Infectious Disease"/>
            <person name="Wu L."/>
            <person name="Ma J."/>
        </authorList>
    </citation>
    <scope>NUCLEOTIDE SEQUENCE [LARGE SCALE GENOMIC DNA]</scope>
    <source>
        <strain evidence="6">JCM 9377</strain>
    </source>
</reference>